<keyword evidence="3" id="KW-0539">Nucleus</keyword>
<dbReference type="InterPro" id="IPR029190">
    <property type="entry name" value="Rrp14/SURF6_C"/>
</dbReference>
<dbReference type="Pfam" id="PF15459">
    <property type="entry name" value="RRP14"/>
    <property type="match status" value="1"/>
</dbReference>
<feature type="domain" description="Ribosomal RNA-processing protein 14/surfeit locus protein 6 C-terminal" evidence="5">
    <location>
        <begin position="192"/>
        <end position="375"/>
    </location>
</feature>
<evidence type="ECO:0000256" key="3">
    <source>
        <dbReference type="ARBA" id="ARBA00023242"/>
    </source>
</evidence>
<evidence type="ECO:0000259" key="6">
    <source>
        <dbReference type="Pfam" id="PF15459"/>
    </source>
</evidence>
<dbReference type="GO" id="GO:0042273">
    <property type="term" value="P:ribosomal large subunit biogenesis"/>
    <property type="evidence" value="ECO:0007669"/>
    <property type="project" value="TreeGrafter"/>
</dbReference>
<evidence type="ECO:0000259" key="5">
    <source>
        <dbReference type="Pfam" id="PF04935"/>
    </source>
</evidence>
<dbReference type="InterPro" id="IPR029188">
    <property type="entry name" value="Rrp14_N"/>
</dbReference>
<feature type="domain" description="Ribosomal RNA-processing protein 14 N-terminal" evidence="6">
    <location>
        <begin position="13"/>
        <end position="75"/>
    </location>
</feature>
<dbReference type="InterPro" id="IPR007019">
    <property type="entry name" value="SURF6"/>
</dbReference>
<feature type="region of interest" description="Disordered" evidence="4">
    <location>
        <begin position="326"/>
        <end position="420"/>
    </location>
</feature>
<accession>A0A9P6RB50</accession>
<evidence type="ECO:0008006" key="9">
    <source>
        <dbReference type="Google" id="ProtNLM"/>
    </source>
</evidence>
<evidence type="ECO:0000256" key="2">
    <source>
        <dbReference type="ARBA" id="ARBA00005904"/>
    </source>
</evidence>
<comment type="subcellular location">
    <subcellularLocation>
        <location evidence="1">Nucleus</location>
    </subcellularLocation>
</comment>
<evidence type="ECO:0000313" key="8">
    <source>
        <dbReference type="Proteomes" id="UP000823405"/>
    </source>
</evidence>
<evidence type="ECO:0000256" key="4">
    <source>
        <dbReference type="SAM" id="MobiDB-lite"/>
    </source>
</evidence>
<dbReference type="AlphaFoldDB" id="A0A9P6RB50"/>
<dbReference type="GO" id="GO:0003677">
    <property type="term" value="F:DNA binding"/>
    <property type="evidence" value="ECO:0007669"/>
    <property type="project" value="TreeGrafter"/>
</dbReference>
<dbReference type="GO" id="GO:0005730">
    <property type="term" value="C:nucleolus"/>
    <property type="evidence" value="ECO:0007669"/>
    <property type="project" value="TreeGrafter"/>
</dbReference>
<organism evidence="7 8">
    <name type="scientific">Linnemannia gamsii</name>
    <dbReference type="NCBI Taxonomy" id="64522"/>
    <lineage>
        <taxon>Eukaryota</taxon>
        <taxon>Fungi</taxon>
        <taxon>Fungi incertae sedis</taxon>
        <taxon>Mucoromycota</taxon>
        <taxon>Mortierellomycotina</taxon>
        <taxon>Mortierellomycetes</taxon>
        <taxon>Mortierellales</taxon>
        <taxon>Mortierellaceae</taxon>
        <taxon>Linnemannia</taxon>
    </lineage>
</organism>
<reference evidence="7" key="1">
    <citation type="journal article" date="2020" name="Fungal Divers.">
        <title>Resolving the Mortierellaceae phylogeny through synthesis of multi-gene phylogenetics and phylogenomics.</title>
        <authorList>
            <person name="Vandepol N."/>
            <person name="Liber J."/>
            <person name="Desiro A."/>
            <person name="Na H."/>
            <person name="Kennedy M."/>
            <person name="Barry K."/>
            <person name="Grigoriev I.V."/>
            <person name="Miller A.N."/>
            <person name="O'Donnell K."/>
            <person name="Stajich J.E."/>
            <person name="Bonito G."/>
        </authorList>
    </citation>
    <scope>NUCLEOTIDE SEQUENCE</scope>
    <source>
        <strain evidence="7">NVP60</strain>
    </source>
</reference>
<dbReference type="PANTHER" id="PTHR14369">
    <property type="entry name" value="SURFEIT LOCUS PROTEIN 6"/>
    <property type="match status" value="1"/>
</dbReference>
<name>A0A9P6RB50_9FUNG</name>
<dbReference type="GO" id="GO:0042274">
    <property type="term" value="P:ribosomal small subunit biogenesis"/>
    <property type="evidence" value="ECO:0007669"/>
    <property type="project" value="TreeGrafter"/>
</dbReference>
<protein>
    <recommendedName>
        <fullName evidence="9">SURF6-domain-containing protein</fullName>
    </recommendedName>
</protein>
<feature type="compositionally biased region" description="Basic residues" evidence="4">
    <location>
        <begin position="393"/>
        <end position="402"/>
    </location>
</feature>
<dbReference type="Proteomes" id="UP000823405">
    <property type="component" value="Unassembled WGS sequence"/>
</dbReference>
<feature type="compositionally biased region" description="Basic and acidic residues" evidence="4">
    <location>
        <begin position="326"/>
        <end position="383"/>
    </location>
</feature>
<dbReference type="Pfam" id="PF04935">
    <property type="entry name" value="SURF6"/>
    <property type="match status" value="1"/>
</dbReference>
<evidence type="ECO:0000256" key="1">
    <source>
        <dbReference type="ARBA" id="ARBA00004123"/>
    </source>
</evidence>
<feature type="region of interest" description="Disordered" evidence="4">
    <location>
        <begin position="169"/>
        <end position="247"/>
    </location>
</feature>
<sequence length="420" mass="46075">MSTGFALDGLEERIKAHGSSFDSLLKTIPAQYYITKELSEEEQNSKYQHNKKRNAPKQEIKERTKKAKKAKLDPENNKSVMDIQSAMAAGGKDSGDEDEDDEEDDEEDAQMQDSDEDEIVEDDSEAPVIAKSSTHNFEGLLAQVQTAAQTPAQAPKSITELRAKLEERLAKLRGRRGATAEANASAKPTSRQAILEARLKRKKDKKASQKLAKEKRASGGSEGLIVKEASDSSAGGRPSASSINDKGEVRFSKFEFDGLQKRKRGPTDAQGQLKMVEAHNEKLAALQVADPEKASALKEKDTWRKALQLAQGEKVKDDVKLLKKTIKREETFKKKSAKEWGERKSTVSKGKDQKQKKREENLKARIDAAKNKGKKEKTGDKAKGGKGGASKGNNKKGGKPKARAGFEGNTGKKSSKPSKK</sequence>
<dbReference type="PANTHER" id="PTHR14369:SF0">
    <property type="entry name" value="SURFEIT LOCUS PROTEIN 6"/>
    <property type="match status" value="1"/>
</dbReference>
<evidence type="ECO:0000313" key="7">
    <source>
        <dbReference type="EMBL" id="KAG0316272.1"/>
    </source>
</evidence>
<dbReference type="GO" id="GO:0003723">
    <property type="term" value="F:RNA binding"/>
    <property type="evidence" value="ECO:0007669"/>
    <property type="project" value="TreeGrafter"/>
</dbReference>
<comment type="similarity">
    <text evidence="2">Belongs to the SURF6 family.</text>
</comment>
<feature type="compositionally biased region" description="Acidic residues" evidence="4">
    <location>
        <begin position="95"/>
        <end position="125"/>
    </location>
</feature>
<keyword evidence="8" id="KW-1185">Reference proteome</keyword>
<dbReference type="EMBL" id="JAAAIN010000316">
    <property type="protein sequence ID" value="KAG0316272.1"/>
    <property type="molecule type" value="Genomic_DNA"/>
</dbReference>
<comment type="caution">
    <text evidence="7">The sequence shown here is derived from an EMBL/GenBank/DDBJ whole genome shotgun (WGS) entry which is preliminary data.</text>
</comment>
<gene>
    <name evidence="7" type="ORF">BGZ97_007130</name>
</gene>
<feature type="region of interest" description="Disordered" evidence="4">
    <location>
        <begin position="39"/>
        <end position="134"/>
    </location>
</feature>
<proteinExistence type="inferred from homology"/>
<dbReference type="OrthoDB" id="444809at2759"/>